<evidence type="ECO:0000256" key="5">
    <source>
        <dbReference type="ARBA" id="ARBA00022759"/>
    </source>
</evidence>
<evidence type="ECO:0000256" key="2">
    <source>
        <dbReference type="ARBA" id="ARBA00022695"/>
    </source>
</evidence>
<dbReference type="AlphaFoldDB" id="A0A9Q3FE85"/>
<dbReference type="GO" id="GO:0006310">
    <property type="term" value="P:DNA recombination"/>
    <property type="evidence" value="ECO:0007669"/>
    <property type="project" value="UniProtKB-KW"/>
</dbReference>
<dbReference type="GO" id="GO:0032196">
    <property type="term" value="P:transposition"/>
    <property type="evidence" value="ECO:0007669"/>
    <property type="project" value="UniProtKB-KW"/>
</dbReference>
<evidence type="ECO:0000256" key="4">
    <source>
        <dbReference type="ARBA" id="ARBA00022723"/>
    </source>
</evidence>
<evidence type="ECO:0000256" key="10">
    <source>
        <dbReference type="ARBA" id="ARBA00022918"/>
    </source>
</evidence>
<keyword evidence="11" id="KW-0239">DNA-directed DNA polymerase</keyword>
<evidence type="ECO:0000256" key="1">
    <source>
        <dbReference type="ARBA" id="ARBA00022578"/>
    </source>
</evidence>
<keyword evidence="6" id="KW-0378">Hydrolase</keyword>
<dbReference type="OrthoDB" id="2640446at2759"/>
<evidence type="ECO:0000313" key="16">
    <source>
        <dbReference type="EMBL" id="MBW0535352.1"/>
    </source>
</evidence>
<evidence type="ECO:0000256" key="3">
    <source>
        <dbReference type="ARBA" id="ARBA00022722"/>
    </source>
</evidence>
<dbReference type="GO" id="GO:0003887">
    <property type="term" value="F:DNA-directed DNA polymerase activity"/>
    <property type="evidence" value="ECO:0007669"/>
    <property type="project" value="UniProtKB-KW"/>
</dbReference>
<dbReference type="PANTHER" id="PTHR42648">
    <property type="entry name" value="TRANSPOSASE, PUTATIVE-RELATED"/>
    <property type="match status" value="1"/>
</dbReference>
<keyword evidence="8" id="KW-0694">RNA-binding</keyword>
<comment type="catalytic activity">
    <reaction evidence="13">
        <text>DNA(n) + a 2'-deoxyribonucleoside 5'-triphosphate = DNA(n+1) + diphosphate</text>
        <dbReference type="Rhea" id="RHEA:22508"/>
        <dbReference type="Rhea" id="RHEA-COMP:17339"/>
        <dbReference type="Rhea" id="RHEA-COMP:17340"/>
        <dbReference type="ChEBI" id="CHEBI:33019"/>
        <dbReference type="ChEBI" id="CHEBI:61560"/>
        <dbReference type="ChEBI" id="CHEBI:173112"/>
        <dbReference type="EC" id="2.7.7.49"/>
    </reaction>
</comment>
<proteinExistence type="predicted"/>
<dbReference type="EMBL" id="AVOT02040165">
    <property type="protein sequence ID" value="MBW0535352.1"/>
    <property type="molecule type" value="Genomic_DNA"/>
</dbReference>
<feature type="domain" description="Integrase catalytic" evidence="15">
    <location>
        <begin position="70"/>
        <end position="199"/>
    </location>
</feature>
<dbReference type="PROSITE" id="PS50994">
    <property type="entry name" value="INTEGRASE"/>
    <property type="match status" value="1"/>
</dbReference>
<keyword evidence="12" id="KW-0233">DNA recombination</keyword>
<dbReference type="Proteomes" id="UP000765509">
    <property type="component" value="Unassembled WGS sequence"/>
</dbReference>
<evidence type="ECO:0000256" key="14">
    <source>
        <dbReference type="ARBA" id="ARBA00049244"/>
    </source>
</evidence>
<evidence type="ECO:0000256" key="6">
    <source>
        <dbReference type="ARBA" id="ARBA00022801"/>
    </source>
</evidence>
<dbReference type="SUPFAM" id="SSF53098">
    <property type="entry name" value="Ribonuclease H-like"/>
    <property type="match status" value="1"/>
</dbReference>
<dbReference type="InterPro" id="IPR001584">
    <property type="entry name" value="Integrase_cat-core"/>
</dbReference>
<keyword evidence="17" id="KW-1185">Reference proteome</keyword>
<dbReference type="GO" id="GO:0016787">
    <property type="term" value="F:hydrolase activity"/>
    <property type="evidence" value="ECO:0007669"/>
    <property type="project" value="UniProtKB-KW"/>
</dbReference>
<reference evidence="16" key="1">
    <citation type="submission" date="2021-03" db="EMBL/GenBank/DDBJ databases">
        <title>Draft genome sequence of rust myrtle Austropuccinia psidii MF-1, a brazilian biotype.</title>
        <authorList>
            <person name="Quecine M.C."/>
            <person name="Pachon D.M.R."/>
            <person name="Bonatelli M.L."/>
            <person name="Correr F.H."/>
            <person name="Franceschini L.M."/>
            <person name="Leite T.F."/>
            <person name="Margarido G.R.A."/>
            <person name="Almeida C.A."/>
            <person name="Ferrarezi J.A."/>
            <person name="Labate C.A."/>
        </authorList>
    </citation>
    <scope>NUCLEOTIDE SEQUENCE</scope>
    <source>
        <strain evidence="16">MF-1</strain>
    </source>
</reference>
<dbReference type="GO" id="GO:0004519">
    <property type="term" value="F:endonuclease activity"/>
    <property type="evidence" value="ECO:0007669"/>
    <property type="project" value="UniProtKB-KW"/>
</dbReference>
<evidence type="ECO:0000256" key="8">
    <source>
        <dbReference type="ARBA" id="ARBA00022884"/>
    </source>
</evidence>
<keyword evidence="2" id="KW-0548">Nucleotidyltransferase</keyword>
<keyword evidence="5" id="KW-0255">Endonuclease</keyword>
<dbReference type="GO" id="GO:0015074">
    <property type="term" value="P:DNA integration"/>
    <property type="evidence" value="ECO:0007669"/>
    <property type="project" value="UniProtKB-KW"/>
</dbReference>
<evidence type="ECO:0000256" key="7">
    <source>
        <dbReference type="ARBA" id="ARBA00022842"/>
    </source>
</evidence>
<sequence>MNPISLPNSVSLSLQGWHNCLGHACNKSVVSFLKQHVPSFDVKSWQSFYCEVCAKAKSTHHIAKARTNIPKDKPLDLLVLDIMGPSTDDAQGFQYLLTIRDHVSTYSIVYPLKSCLEAPEAILDAVTQLQVGLGATPKALRTENACEFTSASFTSALTKLGVAFCPSLPYSPQENGKAEHLNQMLGYMARAMMVQSGMP</sequence>
<dbReference type="GO" id="GO:0005634">
    <property type="term" value="C:nucleus"/>
    <property type="evidence" value="ECO:0007669"/>
    <property type="project" value="UniProtKB-ARBA"/>
</dbReference>
<keyword evidence="9" id="KW-0229">DNA integration</keyword>
<evidence type="ECO:0000256" key="12">
    <source>
        <dbReference type="ARBA" id="ARBA00023172"/>
    </source>
</evidence>
<keyword evidence="4" id="KW-0479">Metal-binding</keyword>
<dbReference type="InterPro" id="IPR012337">
    <property type="entry name" value="RNaseH-like_sf"/>
</dbReference>
<dbReference type="GO" id="GO:0003964">
    <property type="term" value="F:RNA-directed DNA polymerase activity"/>
    <property type="evidence" value="ECO:0007669"/>
    <property type="project" value="UniProtKB-KW"/>
</dbReference>
<evidence type="ECO:0000256" key="11">
    <source>
        <dbReference type="ARBA" id="ARBA00022932"/>
    </source>
</evidence>
<keyword evidence="1" id="KW-0815">Transposition</keyword>
<comment type="catalytic activity">
    <reaction evidence="14">
        <text>DNA(n) + a 2'-deoxyribonucleoside 5'-triphosphate = DNA(n+1) + diphosphate</text>
        <dbReference type="Rhea" id="RHEA:22508"/>
        <dbReference type="Rhea" id="RHEA-COMP:17339"/>
        <dbReference type="Rhea" id="RHEA-COMP:17340"/>
        <dbReference type="ChEBI" id="CHEBI:33019"/>
        <dbReference type="ChEBI" id="CHEBI:61560"/>
        <dbReference type="ChEBI" id="CHEBI:173112"/>
        <dbReference type="EC" id="2.7.7.7"/>
    </reaction>
</comment>
<name>A0A9Q3FE85_9BASI</name>
<evidence type="ECO:0000256" key="13">
    <source>
        <dbReference type="ARBA" id="ARBA00048173"/>
    </source>
</evidence>
<dbReference type="GO" id="GO:0046872">
    <property type="term" value="F:metal ion binding"/>
    <property type="evidence" value="ECO:0007669"/>
    <property type="project" value="UniProtKB-KW"/>
</dbReference>
<protein>
    <recommendedName>
        <fullName evidence="15">Integrase catalytic domain-containing protein</fullName>
    </recommendedName>
</protein>
<dbReference type="InterPro" id="IPR036397">
    <property type="entry name" value="RNaseH_sf"/>
</dbReference>
<keyword evidence="11" id="KW-0808">Transferase</keyword>
<dbReference type="InterPro" id="IPR039537">
    <property type="entry name" value="Retrotran_Ty1/copia-like"/>
</dbReference>
<keyword evidence="3" id="KW-0540">Nuclease</keyword>
<evidence type="ECO:0000256" key="9">
    <source>
        <dbReference type="ARBA" id="ARBA00022908"/>
    </source>
</evidence>
<evidence type="ECO:0000313" key="17">
    <source>
        <dbReference type="Proteomes" id="UP000765509"/>
    </source>
</evidence>
<keyword evidence="7" id="KW-0460">Magnesium</keyword>
<gene>
    <name evidence="16" type="ORF">O181_075067</name>
</gene>
<dbReference type="Gene3D" id="3.30.420.10">
    <property type="entry name" value="Ribonuclease H-like superfamily/Ribonuclease H"/>
    <property type="match status" value="1"/>
</dbReference>
<comment type="caution">
    <text evidence="16">The sequence shown here is derived from an EMBL/GenBank/DDBJ whole genome shotgun (WGS) entry which is preliminary data.</text>
</comment>
<keyword evidence="10" id="KW-0695">RNA-directed DNA polymerase</keyword>
<evidence type="ECO:0000259" key="15">
    <source>
        <dbReference type="PROSITE" id="PS50994"/>
    </source>
</evidence>
<dbReference type="PANTHER" id="PTHR42648:SF11">
    <property type="entry name" value="TRANSPOSON TY4-P GAG-POL POLYPROTEIN"/>
    <property type="match status" value="1"/>
</dbReference>
<accession>A0A9Q3FE85</accession>
<dbReference type="GO" id="GO:0003723">
    <property type="term" value="F:RNA binding"/>
    <property type="evidence" value="ECO:0007669"/>
    <property type="project" value="UniProtKB-KW"/>
</dbReference>
<organism evidence="16 17">
    <name type="scientific">Austropuccinia psidii MF-1</name>
    <dbReference type="NCBI Taxonomy" id="1389203"/>
    <lineage>
        <taxon>Eukaryota</taxon>
        <taxon>Fungi</taxon>
        <taxon>Dikarya</taxon>
        <taxon>Basidiomycota</taxon>
        <taxon>Pucciniomycotina</taxon>
        <taxon>Pucciniomycetes</taxon>
        <taxon>Pucciniales</taxon>
        <taxon>Sphaerophragmiaceae</taxon>
        <taxon>Austropuccinia</taxon>
    </lineage>
</organism>